<dbReference type="GO" id="GO:0016788">
    <property type="term" value="F:hydrolase activity, acting on ester bonds"/>
    <property type="evidence" value="ECO:0007669"/>
    <property type="project" value="InterPro"/>
</dbReference>
<dbReference type="EMBL" id="LR999456">
    <property type="protein sequence ID" value="CAE6085966.1"/>
    <property type="molecule type" value="Genomic_DNA"/>
</dbReference>
<dbReference type="GO" id="GO:0016042">
    <property type="term" value="P:lipid catabolic process"/>
    <property type="evidence" value="ECO:0007669"/>
    <property type="project" value="UniProtKB-KW"/>
</dbReference>
<evidence type="ECO:0000313" key="14">
    <source>
        <dbReference type="EMBL" id="CAE6085966.1"/>
    </source>
</evidence>
<dbReference type="Pfam" id="PF00082">
    <property type="entry name" value="Peptidase_S8"/>
    <property type="match status" value="1"/>
</dbReference>
<dbReference type="FunFam" id="3.30.70.80:FF:000002">
    <property type="entry name" value="Subtilisin-like protease SBT5.3"/>
    <property type="match status" value="1"/>
</dbReference>
<dbReference type="AlphaFoldDB" id="A0A8S2AIB2"/>
<evidence type="ECO:0000256" key="4">
    <source>
        <dbReference type="ARBA" id="ARBA00022729"/>
    </source>
</evidence>
<dbReference type="GO" id="GO:0004252">
    <property type="term" value="F:serine-type endopeptidase activity"/>
    <property type="evidence" value="ECO:0007669"/>
    <property type="project" value="InterPro"/>
</dbReference>
<evidence type="ECO:0000256" key="5">
    <source>
        <dbReference type="ARBA" id="ARBA00022801"/>
    </source>
</evidence>
<dbReference type="InterPro" id="IPR036852">
    <property type="entry name" value="Peptidase_S8/S53_dom_sf"/>
</dbReference>
<evidence type="ECO:0000259" key="11">
    <source>
        <dbReference type="Pfam" id="PF00082"/>
    </source>
</evidence>
<comment type="similarity">
    <text evidence="2">Belongs to the peptidase S8 family.</text>
</comment>
<evidence type="ECO:0000259" key="12">
    <source>
        <dbReference type="Pfam" id="PF05922"/>
    </source>
</evidence>
<feature type="signal peptide" evidence="10">
    <location>
        <begin position="1"/>
        <end position="22"/>
    </location>
</feature>
<dbReference type="Pfam" id="PF05922">
    <property type="entry name" value="Inhibitor_I9"/>
    <property type="match status" value="1"/>
</dbReference>
<evidence type="ECO:0000259" key="13">
    <source>
        <dbReference type="Pfam" id="PF17766"/>
    </source>
</evidence>
<dbReference type="Gene3D" id="3.30.70.80">
    <property type="entry name" value="Peptidase S8 propeptide/proteinase inhibitor I9"/>
    <property type="match status" value="1"/>
</dbReference>
<keyword evidence="6" id="KW-0720">Serine protease</keyword>
<dbReference type="GO" id="GO:0006508">
    <property type="term" value="P:proteolysis"/>
    <property type="evidence" value="ECO:0007669"/>
    <property type="project" value="UniProtKB-KW"/>
</dbReference>
<dbReference type="Gene3D" id="3.40.50.1110">
    <property type="entry name" value="SGNH hydrolase"/>
    <property type="match status" value="1"/>
</dbReference>
<keyword evidence="5" id="KW-0378">Hydrolase</keyword>
<feature type="domain" description="Inhibitor I9" evidence="12">
    <location>
        <begin position="345"/>
        <end position="423"/>
    </location>
</feature>
<reference evidence="14" key="1">
    <citation type="submission" date="2021-01" db="EMBL/GenBank/DDBJ databases">
        <authorList>
            <person name="Bezrukov I."/>
        </authorList>
    </citation>
    <scope>NUCLEOTIDE SEQUENCE</scope>
</reference>
<evidence type="ECO:0000256" key="10">
    <source>
        <dbReference type="SAM" id="SignalP"/>
    </source>
</evidence>
<dbReference type="SUPFAM" id="SSF52266">
    <property type="entry name" value="SGNH hydrolase"/>
    <property type="match status" value="1"/>
</dbReference>
<protein>
    <submittedName>
        <fullName evidence="14">Uncharacterized protein</fullName>
    </submittedName>
</protein>
<keyword evidence="3" id="KW-0645">Protease</keyword>
<keyword evidence="8" id="KW-0443">Lipid metabolism</keyword>
<dbReference type="PANTHER" id="PTHR46020">
    <property type="entry name" value="OSJNBB0059K02.9 PROTEIN"/>
    <property type="match status" value="1"/>
</dbReference>
<dbReference type="Gene3D" id="3.40.50.200">
    <property type="entry name" value="Peptidase S8/S53 domain"/>
    <property type="match status" value="1"/>
</dbReference>
<dbReference type="Proteomes" id="UP000682877">
    <property type="component" value="Chromosome 6"/>
</dbReference>
<feature type="chain" id="PRO_5035801874" evidence="10">
    <location>
        <begin position="23"/>
        <end position="910"/>
    </location>
</feature>
<sequence>MDYLIKLFFSLFLFLFTSLLFGEINGVEGSKQNHHLYAFRPTKLFVFGDSYADTGNIRKAFSSSWKFPYGITFPGKPAGRFSDGRVATDFLAKFVGIKSPIPYFWKDYAGKKRLQYGMNFAYGGTGVFNTRNPLPNMTTQIDIFQNLLTAGDIYYPSELTSSVALVSVAGNDYSNFIALNRPASEFPAFIKQVVDQTEVNLRRIHALGVKKIAVPSLQPLGCLPPFTVVSSFQRCNETQNALVNLHNNLLQQVVAKLNNETKQSTFIILDLYNAFLTVFKNKGANPGSTRFESPLKPCCVGVSSEYNCGSVDEKGVKKYIVCDNPKSAFFWDGLHPTEEGWRSPYIVYMGEATENSHVEAAENHHNLLLTVIGDESKAREVKIYSYGKNINGFAARLFPHEAEKLSREEGVVSVFKNTQRQLHTTRSWDFLGLVESKYKRSVAIESNIIVGVLDTEGISETHYALFQIKVCWDSGCTDMDMLAAFDEAISDGVDIISISIGGASLPFFEDPIAIGAFHAMKRGILTMCSAGNNGPGLFTVSNLAPWVMTVAANSLDRKFETVVKLGNGLTASGISLNGFNPRKKMYPLTSGSLASNLSAGGYGEPSTCEPGTLGEDKVMGKVVYCEAGREEGGNGGQGQDHVVRSLKGAGVIVQLLEPTDMATSTLIAGSYVFFEDGTKITEYINSTKNPQAVIFKTKTTKMLAPSVSSFSARGPQRITTPMRIKGNEAELSYGSGQINPRRAIHPGLVYDITEDAYLRFLCKEGYNSTSIGLLIGNNKNNTTTKTEYKCENFKRGLGSDGLNYPSMHKQVTSTDTKVSEVFYRTVRNVGYGPSTYVARVWAPKGLRVEVVPKVMSFEKPGEKKNFKVVIDGVWDETMKGIVSASVEWDDSRGHLVRSPILLFRSDNDYR</sequence>
<dbReference type="CDD" id="cd01837">
    <property type="entry name" value="SGNH_plant_lipase_like"/>
    <property type="match status" value="1"/>
</dbReference>
<evidence type="ECO:0000256" key="6">
    <source>
        <dbReference type="ARBA" id="ARBA00022825"/>
    </source>
</evidence>
<evidence type="ECO:0000313" key="15">
    <source>
        <dbReference type="Proteomes" id="UP000682877"/>
    </source>
</evidence>
<gene>
    <name evidence="14" type="ORF">AARE701A_LOCUS14376</name>
</gene>
<comment type="similarity">
    <text evidence="1">Belongs to the 'GDSL' lipolytic enzyme family.</text>
</comment>
<evidence type="ECO:0000256" key="3">
    <source>
        <dbReference type="ARBA" id="ARBA00022670"/>
    </source>
</evidence>
<dbReference type="InterPro" id="IPR000209">
    <property type="entry name" value="Peptidase_S8/S53_dom"/>
</dbReference>
<dbReference type="InterPro" id="IPR010259">
    <property type="entry name" value="S8pro/Inhibitor_I9"/>
</dbReference>
<feature type="domain" description="Subtilisin-like protease fibronectin type-III" evidence="13">
    <location>
        <begin position="802"/>
        <end position="901"/>
    </location>
</feature>
<dbReference type="SUPFAM" id="SSF52743">
    <property type="entry name" value="Subtilisin-like"/>
    <property type="match status" value="1"/>
</dbReference>
<dbReference type="Pfam" id="PF17766">
    <property type="entry name" value="fn3_6"/>
    <property type="match status" value="1"/>
</dbReference>
<dbReference type="Gene3D" id="2.60.40.2310">
    <property type="match status" value="1"/>
</dbReference>
<evidence type="ECO:0000256" key="8">
    <source>
        <dbReference type="ARBA" id="ARBA00023098"/>
    </source>
</evidence>
<keyword evidence="15" id="KW-1185">Reference proteome</keyword>
<dbReference type="InterPro" id="IPR036514">
    <property type="entry name" value="SGNH_hydro_sf"/>
</dbReference>
<accession>A0A8S2AIB2</accession>
<keyword evidence="4 10" id="KW-0732">Signal</keyword>
<dbReference type="InterPro" id="IPR041469">
    <property type="entry name" value="Subtilisin-like_FN3"/>
</dbReference>
<name>A0A8S2AIB2_ARAAE</name>
<dbReference type="InterPro" id="IPR035669">
    <property type="entry name" value="SGNH_plant_lipase-like"/>
</dbReference>
<dbReference type="CDD" id="cd02120">
    <property type="entry name" value="PA_subtilisin_like"/>
    <property type="match status" value="1"/>
</dbReference>
<dbReference type="InterPro" id="IPR037045">
    <property type="entry name" value="S8pro/Inhibitor_I9_sf"/>
</dbReference>
<keyword evidence="9" id="KW-0325">Glycoprotein</keyword>
<evidence type="ECO:0000256" key="1">
    <source>
        <dbReference type="ARBA" id="ARBA00008668"/>
    </source>
</evidence>
<dbReference type="Pfam" id="PF00657">
    <property type="entry name" value="Lipase_GDSL"/>
    <property type="match status" value="1"/>
</dbReference>
<dbReference type="InterPro" id="IPR001087">
    <property type="entry name" value="GDSL"/>
</dbReference>
<keyword evidence="7" id="KW-0442">Lipid degradation</keyword>
<dbReference type="PANTHER" id="PTHR46020:SF32">
    <property type="entry name" value="GDSL ESTERASE_LIPASE"/>
    <property type="match status" value="1"/>
</dbReference>
<feature type="domain" description="Peptidase S8/S53" evidence="11">
    <location>
        <begin position="465"/>
        <end position="601"/>
    </location>
</feature>
<evidence type="ECO:0000256" key="2">
    <source>
        <dbReference type="ARBA" id="ARBA00011073"/>
    </source>
</evidence>
<evidence type="ECO:0000256" key="9">
    <source>
        <dbReference type="ARBA" id="ARBA00023180"/>
    </source>
</evidence>
<organism evidence="14 15">
    <name type="scientific">Arabidopsis arenosa</name>
    <name type="common">Sand rock-cress</name>
    <name type="synonym">Cardaminopsis arenosa</name>
    <dbReference type="NCBI Taxonomy" id="38785"/>
    <lineage>
        <taxon>Eukaryota</taxon>
        <taxon>Viridiplantae</taxon>
        <taxon>Streptophyta</taxon>
        <taxon>Embryophyta</taxon>
        <taxon>Tracheophyta</taxon>
        <taxon>Spermatophyta</taxon>
        <taxon>Magnoliopsida</taxon>
        <taxon>eudicotyledons</taxon>
        <taxon>Gunneridae</taxon>
        <taxon>Pentapetalae</taxon>
        <taxon>rosids</taxon>
        <taxon>malvids</taxon>
        <taxon>Brassicales</taxon>
        <taxon>Brassicaceae</taxon>
        <taxon>Camelineae</taxon>
        <taxon>Arabidopsis</taxon>
    </lineage>
</organism>
<evidence type="ECO:0000256" key="7">
    <source>
        <dbReference type="ARBA" id="ARBA00022963"/>
    </source>
</evidence>
<dbReference type="Gene3D" id="3.50.30.30">
    <property type="match status" value="1"/>
</dbReference>
<proteinExistence type="inferred from homology"/>